<keyword evidence="4" id="KW-1185">Reference proteome</keyword>
<evidence type="ECO:0000313" key="4">
    <source>
        <dbReference type="Proteomes" id="UP001179361"/>
    </source>
</evidence>
<organism evidence="3 4">
    <name type="scientific">Massilia phyllostachyos</name>
    <dbReference type="NCBI Taxonomy" id="2898585"/>
    <lineage>
        <taxon>Bacteria</taxon>
        <taxon>Pseudomonadati</taxon>
        <taxon>Pseudomonadota</taxon>
        <taxon>Betaproteobacteria</taxon>
        <taxon>Burkholderiales</taxon>
        <taxon>Oxalobacteraceae</taxon>
        <taxon>Telluria group</taxon>
        <taxon>Massilia</taxon>
    </lineage>
</organism>
<dbReference type="Pfam" id="PF20419">
    <property type="entry name" value="DUF6701"/>
    <property type="match status" value="1"/>
</dbReference>
<keyword evidence="1" id="KW-0732">Signal</keyword>
<accession>A0ABS8QAM6</accession>
<gene>
    <name evidence="3" type="ORF">LQ564_17000</name>
</gene>
<feature type="signal peptide" evidence="1">
    <location>
        <begin position="1"/>
        <end position="36"/>
    </location>
</feature>
<name>A0ABS8QAM6_9BURK</name>
<dbReference type="RefSeq" id="WP_231059298.1">
    <property type="nucleotide sequence ID" value="NZ_JAJNOC010000005.1"/>
</dbReference>
<dbReference type="EMBL" id="JAJNOC010000005">
    <property type="protein sequence ID" value="MCD2518011.1"/>
    <property type="molecule type" value="Genomic_DNA"/>
</dbReference>
<sequence length="1036" mass="105621">MLNLARALTKRRGPSAWMAACLLALAGMLGSGAAQATTYTFNGNAVDSCTLSNKVYTCPYPAYLEWNDAVVIGSGYTLKVTNNVAVGWNQGLSMGSGARLIVTGDLDLNAINPANLKISGGDIEVGGTFSMGASQHTATANISAGAIQLGTDRVTITGNLTSRGVVNISSSSRITGDVRGTVVTAGSPVTITGDVNASSKFSLGSGSTVSGDVTAPVFDMLASGSRVTGTIVATTSMTMGSGNTVTGSITTGTFSMEASGSKVTGNVTATKSMTMGSGNAVTGNVDTGDLLLQSSSAVITGDARVNWATLEWAGRVTGTIYCKNGTAKNKCDCVTNNSGYQVNSTNGPRCEGLAPATPHHFLITHDGEGDTCLEEKITVTACANAACTAPHFAGAVTGGKLKPFDAAFSIPANAGSQTVNVTRFAAGAVTLALEGVSAQAATTCYRTGNNSGSCSMTFAGGIKLRVDVPDHAAGAGGILATIQGVKANASQTACVAAFENKTYDVSYSCNYSKPKTGSEKLTLGGKALSCGAATASAATTSIRTEFKTAGIATLALSYPDAGEVRLNASAAIPDDVTATGAGNFITVPAKFTLAPAAGPLRAGAAFSVGVTAVNTAGVKTPNFDTAALDAAGAVAPKVTLDIACRAQNGVTDDAFASDLLAFKGGVATPNARWSEVGRIDLAASLDGFMGNDALKAAGSTNTAAAGKCSGSVGAFIPQYFQVAIERPGTETERTWHYSREPFVMKVTAMNAAGIATRNFDAGVRNQTTNAAYTEDVNLSVVDENGAALAATPGALNVAGVALTKIQAAQFVKGSVTLLPNYAFTNLKTAPLTIRLRGANGKVAPADVTSAFSASPDPDAGKEAKTNIRSGRLRLVNRFGSARGELKMPVLAEVWRGSSWVQHTDDVYTAIPLDAFVVVPKKQSNAAASGAPFKVNKSNTEVKLKLVGGIGALGLMPSGGGPGWGDVAANLGDTAADSACMEQLVKPVSTGAKLPWLRSLNVCSKDNKPDTDPWARATFGVFEPETKRIIHVREVFR</sequence>
<dbReference type="InterPro" id="IPR046524">
    <property type="entry name" value="DUF6701"/>
</dbReference>
<dbReference type="Proteomes" id="UP001179361">
    <property type="component" value="Unassembled WGS sequence"/>
</dbReference>
<feature type="domain" description="DUF6701" evidence="2">
    <location>
        <begin position="441"/>
        <end position="1034"/>
    </location>
</feature>
<proteinExistence type="predicted"/>
<evidence type="ECO:0000313" key="3">
    <source>
        <dbReference type="EMBL" id="MCD2518011.1"/>
    </source>
</evidence>
<reference evidence="3" key="1">
    <citation type="submission" date="2021-11" db="EMBL/GenBank/DDBJ databases">
        <title>The complete genome of Massilia sp sp. G4R7.</title>
        <authorList>
            <person name="Liu L."/>
            <person name="Yue J."/>
            <person name="Yuan J."/>
            <person name="Yang F."/>
            <person name="Li L."/>
        </authorList>
    </citation>
    <scope>NUCLEOTIDE SEQUENCE</scope>
    <source>
        <strain evidence="3">G4R7</strain>
    </source>
</reference>
<evidence type="ECO:0000256" key="1">
    <source>
        <dbReference type="SAM" id="SignalP"/>
    </source>
</evidence>
<evidence type="ECO:0000259" key="2">
    <source>
        <dbReference type="Pfam" id="PF20419"/>
    </source>
</evidence>
<comment type="caution">
    <text evidence="3">The sequence shown here is derived from an EMBL/GenBank/DDBJ whole genome shotgun (WGS) entry which is preliminary data.</text>
</comment>
<feature type="chain" id="PRO_5047134731" evidence="1">
    <location>
        <begin position="37"/>
        <end position="1036"/>
    </location>
</feature>
<protein>
    <submittedName>
        <fullName evidence="3">Polymer-forming cytoskeletal protein</fullName>
    </submittedName>
</protein>